<accession>A0ABZ0XUL7</accession>
<dbReference type="InterPro" id="IPR016181">
    <property type="entry name" value="Acyl_CoA_acyltransferase"/>
</dbReference>
<keyword evidence="2" id="KW-0012">Acyltransferase</keyword>
<dbReference type="PANTHER" id="PTHR43877">
    <property type="entry name" value="AMINOALKYLPHOSPHONATE N-ACETYLTRANSFERASE-RELATED-RELATED"/>
    <property type="match status" value="1"/>
</dbReference>
<dbReference type="InterPro" id="IPR000182">
    <property type="entry name" value="GNAT_dom"/>
</dbReference>
<sequence length="162" mass="18122">MTKQFTIATLADYPAAAPVLARWCYDEWGRADGFTLQHELDRFERALCATRANALPLVLIALDGDAVVACVQLKTEPVFDFPENTCWLSPLYVAAAYRGNHLAEHLIDALVHRARQDGVTQLHLQTEVFTGGLYARLGWKPMFRAVNHGVDELVMRRDLLAG</sequence>
<dbReference type="GeneID" id="43166400"/>
<evidence type="ECO:0000256" key="2">
    <source>
        <dbReference type="ARBA" id="ARBA00023315"/>
    </source>
</evidence>
<dbReference type="EMBL" id="CP140152">
    <property type="protein sequence ID" value="WQH03138.1"/>
    <property type="molecule type" value="Genomic_DNA"/>
</dbReference>
<dbReference type="SUPFAM" id="SSF55729">
    <property type="entry name" value="Acyl-CoA N-acyltransferases (Nat)"/>
    <property type="match status" value="1"/>
</dbReference>
<dbReference type="PANTHER" id="PTHR43877:SF2">
    <property type="entry name" value="AMINOALKYLPHOSPHONATE N-ACETYLTRANSFERASE-RELATED"/>
    <property type="match status" value="1"/>
</dbReference>
<dbReference type="PROSITE" id="PS51186">
    <property type="entry name" value="GNAT"/>
    <property type="match status" value="1"/>
</dbReference>
<evidence type="ECO:0000313" key="5">
    <source>
        <dbReference type="Proteomes" id="UP001326110"/>
    </source>
</evidence>
<evidence type="ECO:0000313" key="4">
    <source>
        <dbReference type="EMBL" id="WQH03138.1"/>
    </source>
</evidence>
<dbReference type="CDD" id="cd04301">
    <property type="entry name" value="NAT_SF"/>
    <property type="match status" value="1"/>
</dbReference>
<evidence type="ECO:0000256" key="1">
    <source>
        <dbReference type="ARBA" id="ARBA00022679"/>
    </source>
</evidence>
<feature type="domain" description="N-acetyltransferase" evidence="3">
    <location>
        <begin position="5"/>
        <end position="160"/>
    </location>
</feature>
<dbReference type="RefSeq" id="WP_019924895.1">
    <property type="nucleotide sequence ID" value="NZ_CP140152.1"/>
</dbReference>
<gene>
    <name evidence="4" type="ORF">SR858_19015</name>
</gene>
<dbReference type="Pfam" id="PF00583">
    <property type="entry name" value="Acetyltransf_1"/>
    <property type="match status" value="1"/>
</dbReference>
<proteinExistence type="predicted"/>
<protein>
    <submittedName>
        <fullName evidence="4">GNAT family N-acetyltransferase</fullName>
    </submittedName>
</protein>
<keyword evidence="1" id="KW-0808">Transferase</keyword>
<dbReference type="Gene3D" id="3.40.630.30">
    <property type="match status" value="1"/>
</dbReference>
<name>A0ABZ0XUL7_9BURK</name>
<organism evidence="4 5">
    <name type="scientific">Duganella zoogloeoides</name>
    <dbReference type="NCBI Taxonomy" id="75659"/>
    <lineage>
        <taxon>Bacteria</taxon>
        <taxon>Pseudomonadati</taxon>
        <taxon>Pseudomonadota</taxon>
        <taxon>Betaproteobacteria</taxon>
        <taxon>Burkholderiales</taxon>
        <taxon>Oxalobacteraceae</taxon>
        <taxon>Telluria group</taxon>
        <taxon>Duganella</taxon>
    </lineage>
</organism>
<evidence type="ECO:0000259" key="3">
    <source>
        <dbReference type="PROSITE" id="PS51186"/>
    </source>
</evidence>
<keyword evidence="5" id="KW-1185">Reference proteome</keyword>
<dbReference type="InterPro" id="IPR050832">
    <property type="entry name" value="Bact_Acetyltransf"/>
</dbReference>
<reference evidence="4 5" key="1">
    <citation type="submission" date="2023-11" db="EMBL/GenBank/DDBJ databases">
        <title>MicrobeMod: A computational toolkit for identifying prokaryotic methylation and restriction-modification with nanopore sequencing.</title>
        <authorList>
            <person name="Crits-Christoph A."/>
            <person name="Kang S.C."/>
            <person name="Lee H."/>
            <person name="Ostrov N."/>
        </authorList>
    </citation>
    <scope>NUCLEOTIDE SEQUENCE [LARGE SCALE GENOMIC DNA]</scope>
    <source>
        <strain evidence="4 5">ATCC 25935</strain>
    </source>
</reference>
<dbReference type="Proteomes" id="UP001326110">
    <property type="component" value="Chromosome"/>
</dbReference>